<protein>
    <submittedName>
        <fullName evidence="1">Uncharacterized protein</fullName>
    </submittedName>
</protein>
<sequence length="52" mass="6039">MFTQADISLSLDRVQLRKVVWLTIKNKVECIAIVYFFDIVILHEEKLDASSV</sequence>
<dbReference type="Proteomes" id="UP000010077">
    <property type="component" value="Chromosome"/>
</dbReference>
<evidence type="ECO:0000313" key="1">
    <source>
        <dbReference type="EMBL" id="AFX99383.1"/>
    </source>
</evidence>
<dbReference type="AlphaFoldDB" id="K7Z5P1"/>
<reference evidence="1 2" key="1">
    <citation type="journal article" date="2012" name="Proc. Natl. Acad. Sci. U.S.A.">
        <title>Genome streamlining and chemical defense in a coral reef symbiosis.</title>
        <authorList>
            <person name="Kwan J.C."/>
            <person name="Donia M.S."/>
            <person name="Han A.W."/>
            <person name="Hirose E."/>
            <person name="Haygood M.G."/>
            <person name="Schmidt E.W."/>
        </authorList>
    </citation>
    <scope>NUCLEOTIDE SEQUENCE [LARGE SCALE GENOMIC DNA]</scope>
    <source>
        <strain evidence="1 2">L2</strain>
    </source>
</reference>
<dbReference type="STRING" id="1193729.A1OE_1207"/>
<gene>
    <name evidence="1" type="ORF">A1OE_1207</name>
</gene>
<name>K7Z5P1_9PROT</name>
<proteinExistence type="predicted"/>
<keyword evidence="2" id="KW-1185">Reference proteome</keyword>
<dbReference type="KEGG" id="thal:A1OE_1207"/>
<dbReference type="EMBL" id="CP003539">
    <property type="protein sequence ID" value="AFX99383.1"/>
    <property type="molecule type" value="Genomic_DNA"/>
</dbReference>
<organism evidence="1 2">
    <name type="scientific">Candidatus Endolissoclinum faulkneri L2</name>
    <dbReference type="NCBI Taxonomy" id="1193729"/>
    <lineage>
        <taxon>Bacteria</taxon>
        <taxon>Pseudomonadati</taxon>
        <taxon>Pseudomonadota</taxon>
        <taxon>Alphaproteobacteria</taxon>
        <taxon>Rhodospirillales</taxon>
        <taxon>Rhodospirillaceae</taxon>
        <taxon>Candidatus Endolissoclinum</taxon>
    </lineage>
</organism>
<evidence type="ECO:0000313" key="2">
    <source>
        <dbReference type="Proteomes" id="UP000010077"/>
    </source>
</evidence>
<dbReference type="HOGENOM" id="CLU_3077913_0_0_5"/>
<accession>K7Z5P1</accession>